<protein>
    <submittedName>
        <fullName evidence="1">Uncharacterized protein</fullName>
    </submittedName>
</protein>
<comment type="caution">
    <text evidence="1">The sequence shown here is derived from an EMBL/GenBank/DDBJ whole genome shotgun (WGS) entry which is preliminary data.</text>
</comment>
<proteinExistence type="predicted"/>
<evidence type="ECO:0000313" key="1">
    <source>
        <dbReference type="EMBL" id="OBS70737.1"/>
    </source>
</evidence>
<keyword evidence="2" id="KW-1185">Reference proteome</keyword>
<accession>A0A1A6GZF1</accession>
<sequence length="62" mass="7395">MAAPNERPFPEVTRRLFVFSFRKYPRATPTLVDPEGMQQQFMFWSIIKVQNMMRCNTPSRGR</sequence>
<dbReference type="Proteomes" id="UP000092124">
    <property type="component" value="Unassembled WGS sequence"/>
</dbReference>
<gene>
    <name evidence="1" type="ORF">A6R68_00721</name>
</gene>
<name>A0A1A6GZF1_NEOLE</name>
<organism evidence="1 2">
    <name type="scientific">Neotoma lepida</name>
    <name type="common">Desert woodrat</name>
    <dbReference type="NCBI Taxonomy" id="56216"/>
    <lineage>
        <taxon>Eukaryota</taxon>
        <taxon>Metazoa</taxon>
        <taxon>Chordata</taxon>
        <taxon>Craniata</taxon>
        <taxon>Vertebrata</taxon>
        <taxon>Euteleostomi</taxon>
        <taxon>Mammalia</taxon>
        <taxon>Eutheria</taxon>
        <taxon>Euarchontoglires</taxon>
        <taxon>Glires</taxon>
        <taxon>Rodentia</taxon>
        <taxon>Myomorpha</taxon>
        <taxon>Muroidea</taxon>
        <taxon>Cricetidae</taxon>
        <taxon>Neotominae</taxon>
        <taxon>Neotoma</taxon>
    </lineage>
</organism>
<reference evidence="1 2" key="1">
    <citation type="submission" date="2016-06" db="EMBL/GenBank/DDBJ databases">
        <title>The Draft Genome Sequence and Annotation of the Desert Woodrat Neotoma lepida.</title>
        <authorList>
            <person name="Campbell M."/>
            <person name="Oakeson K.F."/>
            <person name="Yandell M."/>
            <person name="Halpert J.R."/>
            <person name="Dearing D."/>
        </authorList>
    </citation>
    <scope>NUCLEOTIDE SEQUENCE [LARGE SCALE GENOMIC DNA]</scope>
    <source>
        <strain evidence="1">417</strain>
        <tissue evidence="1">Liver</tissue>
    </source>
</reference>
<dbReference type="EMBL" id="LZPO01066277">
    <property type="protein sequence ID" value="OBS70737.1"/>
    <property type="molecule type" value="Genomic_DNA"/>
</dbReference>
<dbReference type="AlphaFoldDB" id="A0A1A6GZF1"/>
<evidence type="ECO:0000313" key="2">
    <source>
        <dbReference type="Proteomes" id="UP000092124"/>
    </source>
</evidence>